<evidence type="ECO:0000256" key="15">
    <source>
        <dbReference type="ARBA" id="ARBA00023242"/>
    </source>
</evidence>
<evidence type="ECO:0000256" key="18">
    <source>
        <dbReference type="ARBA" id="ARBA00045224"/>
    </source>
</evidence>
<protein>
    <recommendedName>
        <fullName evidence="20">Bifunctional peptidase and (3S)-lysyl hydroxylase JMJD7</fullName>
        <ecNumber evidence="19">1.14.11.63</ecNumber>
    </recommendedName>
    <alternativeName>
        <fullName evidence="17">Tektin-1</fullName>
    </alternativeName>
</protein>
<evidence type="ECO:0000256" key="8">
    <source>
        <dbReference type="ARBA" id="ARBA00022846"/>
    </source>
</evidence>
<keyword evidence="14" id="KW-0206">Cytoskeleton</keyword>
<name>A0A8W8JSZ7_MAGGI</name>
<keyword evidence="12" id="KW-0969">Cilium</keyword>
<evidence type="ECO:0000256" key="7">
    <source>
        <dbReference type="ARBA" id="ARBA00022801"/>
    </source>
</evidence>
<dbReference type="InterPro" id="IPR041667">
    <property type="entry name" value="Cupin_8"/>
</dbReference>
<dbReference type="GO" id="GO:0060271">
    <property type="term" value="P:cilium assembly"/>
    <property type="evidence" value="ECO:0007669"/>
    <property type="project" value="TreeGrafter"/>
</dbReference>
<dbReference type="PROSITE" id="PS51184">
    <property type="entry name" value="JMJC"/>
    <property type="match status" value="1"/>
</dbReference>
<dbReference type="Pfam" id="PF03148">
    <property type="entry name" value="Tektin"/>
    <property type="match status" value="1"/>
</dbReference>
<dbReference type="GO" id="GO:0015630">
    <property type="term" value="C:microtubule cytoskeleton"/>
    <property type="evidence" value="ECO:0007669"/>
    <property type="project" value="TreeGrafter"/>
</dbReference>
<feature type="coiled-coil region" evidence="21">
    <location>
        <begin position="611"/>
        <end position="638"/>
    </location>
</feature>
<evidence type="ECO:0000256" key="1">
    <source>
        <dbReference type="ARBA" id="ARBA00001954"/>
    </source>
</evidence>
<dbReference type="SMART" id="SM00558">
    <property type="entry name" value="JmjC"/>
    <property type="match status" value="1"/>
</dbReference>
<sequence length="738" mass="84706">MSHSEGIIGTLDEAVETLAAEARELYLDRHVPVLDAPPSPLSFYREYVSPNKPVLIRNGLQHWTANNKWTPQYLREKIGGCVVTVAVTPNGYADAITDGKFVMPEERRMEMSNFLDIMEHPDQHSGVFYIQKQNSNFTDEFREIIGDVESDIPWGTEAFGSLPDAVNFWMGDTRAVTSMHKDPYENLYCVVRGSKTFMLIPPTDAAFVPYETYQAAKFIERDGEFQIEEDVDTGEVPWIAVNPLNPDLSLYPEFGKARGVEVTVREGEILYLPSLWFHHVRQSHGCIAVDFWYDMQFDIKYNYYNFLQNVNSQRPLPSTPSSFANHERCVYIHGRKMAKLVQGPTRFTHPEWTTSNLTHYANAESERAAAERLVEESKRLSEETAKRTEKTQRDVSKKLEQRIDDIKYWKKELDDKLANLVTEIDSLIAFKARVEKALEATAEPLHIAKQCLLNREKRTSIDLVHDDVQKQLIKEVETIEGVQALLNRTLEQTTEQIRLNRKSKYQLEKDLKDKFSALSIDEYCAELRNNSHGLKFKDGAAKIEANSVCPEDWQDFSDANILKAERERQSSVELRTLIDGILQQTSNDMRKQCSDVNVAFNKRISETKDTKSKLEDHLNKIVGQIKEAEENISRLKKAIDDKVLPMQLAQTRLDTRTNRPNVELCRDPVQYRLIEEVGEIESSVAQLQARLKQTEDSLKGLIRNQLALEEDIGVKANTLFIDEVECMGMRKSINIQNF</sequence>
<reference evidence="23" key="1">
    <citation type="submission" date="2022-08" db="UniProtKB">
        <authorList>
            <consortium name="EnsemblMetazoa"/>
        </authorList>
    </citation>
    <scope>IDENTIFICATION</scope>
    <source>
        <strain evidence="23">05x7-T-G4-1.051#20</strain>
    </source>
</reference>
<keyword evidence="10" id="KW-0408">Iron</keyword>
<dbReference type="EC" id="1.14.11.63" evidence="19"/>
<proteinExistence type="inferred from homology"/>
<evidence type="ECO:0000256" key="14">
    <source>
        <dbReference type="ARBA" id="ARBA00023212"/>
    </source>
</evidence>
<keyword evidence="11 21" id="KW-0175">Coiled coil</keyword>
<keyword evidence="8" id="KW-0282">Flagellum</keyword>
<dbReference type="InterPro" id="IPR003347">
    <property type="entry name" value="JmjC_dom"/>
</dbReference>
<dbReference type="GO" id="GO:0046872">
    <property type="term" value="F:metal ion binding"/>
    <property type="evidence" value="ECO:0007669"/>
    <property type="project" value="UniProtKB-KW"/>
</dbReference>
<keyword evidence="7" id="KW-0378">Hydrolase</keyword>
<evidence type="ECO:0000256" key="3">
    <source>
        <dbReference type="ARBA" id="ARBA00004611"/>
    </source>
</evidence>
<dbReference type="InterPro" id="IPR014710">
    <property type="entry name" value="RmlC-like_jellyroll"/>
</dbReference>
<keyword evidence="6" id="KW-0479">Metal-binding</keyword>
<comment type="similarity">
    <text evidence="4">Belongs to the tektin family.</text>
</comment>
<keyword evidence="16" id="KW-0966">Cell projection</keyword>
<dbReference type="FunFam" id="2.60.120.10:FF:000059">
    <property type="entry name" value="jmjC domain-containing protein 7"/>
    <property type="match status" value="1"/>
</dbReference>
<evidence type="ECO:0000256" key="13">
    <source>
        <dbReference type="ARBA" id="ARBA00023157"/>
    </source>
</evidence>
<evidence type="ECO:0000256" key="21">
    <source>
        <dbReference type="SAM" id="Coils"/>
    </source>
</evidence>
<evidence type="ECO:0000259" key="22">
    <source>
        <dbReference type="PROSITE" id="PS51184"/>
    </source>
</evidence>
<dbReference type="InterPro" id="IPR000435">
    <property type="entry name" value="Tektins"/>
</dbReference>
<evidence type="ECO:0000256" key="11">
    <source>
        <dbReference type="ARBA" id="ARBA00023054"/>
    </source>
</evidence>
<dbReference type="EnsemblMetazoa" id="G20358.7">
    <property type="protein sequence ID" value="G20358.7:cds"/>
    <property type="gene ID" value="G20358"/>
</dbReference>
<keyword evidence="9" id="KW-0560">Oxidoreductase</keyword>
<dbReference type="GO" id="GO:0005737">
    <property type="term" value="C:cytoplasm"/>
    <property type="evidence" value="ECO:0007669"/>
    <property type="project" value="UniProtKB-ARBA"/>
</dbReference>
<comment type="cofactor">
    <cofactor evidence="1">
        <name>Fe(2+)</name>
        <dbReference type="ChEBI" id="CHEBI:29033"/>
    </cofactor>
</comment>
<evidence type="ECO:0000256" key="5">
    <source>
        <dbReference type="ARBA" id="ARBA00022490"/>
    </source>
</evidence>
<keyword evidence="5" id="KW-0963">Cytoplasm</keyword>
<evidence type="ECO:0000256" key="6">
    <source>
        <dbReference type="ARBA" id="ARBA00022723"/>
    </source>
</evidence>
<keyword evidence="15" id="KW-0539">Nucleus</keyword>
<dbReference type="GO" id="GO:0016787">
    <property type="term" value="F:hydrolase activity"/>
    <property type="evidence" value="ECO:0007669"/>
    <property type="project" value="UniProtKB-KW"/>
</dbReference>
<evidence type="ECO:0000256" key="20">
    <source>
        <dbReference type="ARBA" id="ARBA00071397"/>
    </source>
</evidence>
<dbReference type="Gene3D" id="2.60.120.10">
    <property type="entry name" value="Jelly Rolls"/>
    <property type="match status" value="1"/>
</dbReference>
<dbReference type="Proteomes" id="UP000005408">
    <property type="component" value="Unassembled WGS sequence"/>
</dbReference>
<evidence type="ECO:0000256" key="19">
    <source>
        <dbReference type="ARBA" id="ARBA00066577"/>
    </source>
</evidence>
<evidence type="ECO:0000313" key="24">
    <source>
        <dbReference type="Proteomes" id="UP000005408"/>
    </source>
</evidence>
<evidence type="ECO:0000256" key="9">
    <source>
        <dbReference type="ARBA" id="ARBA00023002"/>
    </source>
</evidence>
<dbReference type="InterPro" id="IPR048256">
    <property type="entry name" value="Tektin-like"/>
</dbReference>
<evidence type="ECO:0000256" key="12">
    <source>
        <dbReference type="ARBA" id="ARBA00023069"/>
    </source>
</evidence>
<accession>A0A8W8JSZ7</accession>
<dbReference type="PANTHER" id="PTHR19960:SF25">
    <property type="entry name" value="TEKTIN-1"/>
    <property type="match status" value="1"/>
</dbReference>
<comment type="function">
    <text evidence="18">Microtubule inner protein (MIP) part of the dynein-decorated doublet microtubules (DMTs) in cilia and flagellar axoneme. Forms filamentous polymers in the walls of ciliary and flagellar microtubules.</text>
</comment>
<dbReference type="PANTHER" id="PTHR19960">
    <property type="entry name" value="TEKTIN"/>
    <property type="match status" value="1"/>
</dbReference>
<dbReference type="GO" id="GO:0005929">
    <property type="term" value="C:cilium"/>
    <property type="evidence" value="ECO:0007669"/>
    <property type="project" value="UniProtKB-ARBA"/>
</dbReference>
<organism evidence="23 24">
    <name type="scientific">Magallana gigas</name>
    <name type="common">Pacific oyster</name>
    <name type="synonym">Crassostrea gigas</name>
    <dbReference type="NCBI Taxonomy" id="29159"/>
    <lineage>
        <taxon>Eukaryota</taxon>
        <taxon>Metazoa</taxon>
        <taxon>Spiralia</taxon>
        <taxon>Lophotrochozoa</taxon>
        <taxon>Mollusca</taxon>
        <taxon>Bivalvia</taxon>
        <taxon>Autobranchia</taxon>
        <taxon>Pteriomorphia</taxon>
        <taxon>Ostreida</taxon>
        <taxon>Ostreoidea</taxon>
        <taxon>Ostreidae</taxon>
        <taxon>Magallana</taxon>
    </lineage>
</organism>
<dbReference type="AlphaFoldDB" id="A0A8W8JSZ7"/>
<dbReference type="GO" id="GO:0005634">
    <property type="term" value="C:nucleus"/>
    <property type="evidence" value="ECO:0007669"/>
    <property type="project" value="UniProtKB-SubCell"/>
</dbReference>
<dbReference type="PRINTS" id="PR00511">
    <property type="entry name" value="TEKTIN"/>
</dbReference>
<evidence type="ECO:0000256" key="16">
    <source>
        <dbReference type="ARBA" id="ARBA00023273"/>
    </source>
</evidence>
<dbReference type="Pfam" id="PF13621">
    <property type="entry name" value="Cupin_8"/>
    <property type="match status" value="1"/>
</dbReference>
<dbReference type="GO" id="GO:0106155">
    <property type="term" value="F:peptidyl-lysine 3-dioxygenase activity"/>
    <property type="evidence" value="ECO:0007669"/>
    <property type="project" value="UniProtKB-EC"/>
</dbReference>
<evidence type="ECO:0000256" key="17">
    <source>
        <dbReference type="ARBA" id="ARBA00039960"/>
    </source>
</evidence>
<keyword evidence="24" id="KW-1185">Reference proteome</keyword>
<dbReference type="SUPFAM" id="SSF51197">
    <property type="entry name" value="Clavaminate synthase-like"/>
    <property type="match status" value="1"/>
</dbReference>
<evidence type="ECO:0000256" key="2">
    <source>
        <dbReference type="ARBA" id="ARBA00004123"/>
    </source>
</evidence>
<keyword evidence="13" id="KW-1015">Disulfide bond</keyword>
<evidence type="ECO:0000313" key="23">
    <source>
        <dbReference type="EnsemblMetazoa" id="G20358.7:cds"/>
    </source>
</evidence>
<evidence type="ECO:0000256" key="4">
    <source>
        <dbReference type="ARBA" id="ARBA00007209"/>
    </source>
</evidence>
<comment type="subcellular location">
    <subcellularLocation>
        <location evidence="3">Cytoplasm</location>
        <location evidence="3">Cytoskeleton</location>
        <location evidence="3">Flagellum axoneme</location>
    </subcellularLocation>
    <subcellularLocation>
        <location evidence="2">Nucleus</location>
    </subcellularLocation>
</comment>
<evidence type="ECO:0000256" key="10">
    <source>
        <dbReference type="ARBA" id="ARBA00023004"/>
    </source>
</evidence>
<feature type="coiled-coil region" evidence="21">
    <location>
        <begin position="677"/>
        <end position="711"/>
    </location>
</feature>
<feature type="domain" description="JmjC" evidence="22">
    <location>
        <begin position="133"/>
        <end position="308"/>
    </location>
</feature>
<dbReference type="GO" id="GO:0060294">
    <property type="term" value="P:cilium movement involved in cell motility"/>
    <property type="evidence" value="ECO:0007669"/>
    <property type="project" value="InterPro"/>
</dbReference>